<dbReference type="EMBL" id="BARV01018037">
    <property type="protein sequence ID" value="GAI30140.1"/>
    <property type="molecule type" value="Genomic_DNA"/>
</dbReference>
<name>X1NTL8_9ZZZZ</name>
<evidence type="ECO:0000313" key="1">
    <source>
        <dbReference type="EMBL" id="GAI30140.1"/>
    </source>
</evidence>
<dbReference type="AlphaFoldDB" id="X1NTL8"/>
<organism evidence="1">
    <name type="scientific">marine sediment metagenome</name>
    <dbReference type="NCBI Taxonomy" id="412755"/>
    <lineage>
        <taxon>unclassified sequences</taxon>
        <taxon>metagenomes</taxon>
        <taxon>ecological metagenomes</taxon>
    </lineage>
</organism>
<accession>X1NTL8</accession>
<proteinExistence type="predicted"/>
<gene>
    <name evidence="1" type="ORF">S06H3_30612</name>
</gene>
<protein>
    <submittedName>
        <fullName evidence="1">Uncharacterized protein</fullName>
    </submittedName>
</protein>
<reference evidence="1" key="1">
    <citation type="journal article" date="2014" name="Front. Microbiol.">
        <title>High frequency of phylogenetically diverse reductive dehalogenase-homologous genes in deep subseafloor sedimentary metagenomes.</title>
        <authorList>
            <person name="Kawai M."/>
            <person name="Futagami T."/>
            <person name="Toyoda A."/>
            <person name="Takaki Y."/>
            <person name="Nishi S."/>
            <person name="Hori S."/>
            <person name="Arai W."/>
            <person name="Tsubouchi T."/>
            <person name="Morono Y."/>
            <person name="Uchiyama I."/>
            <person name="Ito T."/>
            <person name="Fujiyama A."/>
            <person name="Inagaki F."/>
            <person name="Takami H."/>
        </authorList>
    </citation>
    <scope>NUCLEOTIDE SEQUENCE</scope>
    <source>
        <strain evidence="1">Expedition CK06-06</strain>
    </source>
</reference>
<sequence>MGSNNLGSSFAEYKKNNGYSYSGDKNTPLPFSISSQLEAGNYI</sequence>
<comment type="caution">
    <text evidence="1">The sequence shown here is derived from an EMBL/GenBank/DDBJ whole genome shotgun (WGS) entry which is preliminary data.</text>
</comment>